<proteinExistence type="predicted"/>
<feature type="domain" description="Integrase catalytic" evidence="1">
    <location>
        <begin position="1"/>
        <end position="118"/>
    </location>
</feature>
<dbReference type="SUPFAM" id="SSF53098">
    <property type="entry name" value="Ribonuclease H-like"/>
    <property type="match status" value="1"/>
</dbReference>
<keyword evidence="3" id="KW-1185">Reference proteome</keyword>
<gene>
    <name evidence="2" type="ORF">J2S74_003017</name>
</gene>
<sequence>MDLATDTLRKLKSNRRVKLTKDAFIHSDQGSHYTSPIFQEMVKKYKLGQSMSRRGNCWDNAPQESFFGHFKDEAYIKPCETLNELKKEIREYMTYYNNYRYQWNLKRMTPVQYRNHLLQVA</sequence>
<dbReference type="Gene3D" id="3.30.420.10">
    <property type="entry name" value="Ribonuclease H-like superfamily/Ribonuclease H"/>
    <property type="match status" value="1"/>
</dbReference>
<evidence type="ECO:0000313" key="3">
    <source>
        <dbReference type="Proteomes" id="UP001230005"/>
    </source>
</evidence>
<dbReference type="InterPro" id="IPR050900">
    <property type="entry name" value="Transposase_IS3/IS150/IS904"/>
</dbReference>
<dbReference type="InterPro" id="IPR036397">
    <property type="entry name" value="RNaseH_sf"/>
</dbReference>
<dbReference type="Proteomes" id="UP001230005">
    <property type="component" value="Unassembled WGS sequence"/>
</dbReference>
<organism evidence="2 3">
    <name type="scientific">Evansella vedderi</name>
    <dbReference type="NCBI Taxonomy" id="38282"/>
    <lineage>
        <taxon>Bacteria</taxon>
        <taxon>Bacillati</taxon>
        <taxon>Bacillota</taxon>
        <taxon>Bacilli</taxon>
        <taxon>Bacillales</taxon>
        <taxon>Bacillaceae</taxon>
        <taxon>Evansella</taxon>
    </lineage>
</organism>
<dbReference type="PANTHER" id="PTHR46889:SF4">
    <property type="entry name" value="TRANSPOSASE INSO FOR INSERTION SEQUENCE ELEMENT IS911B-RELATED"/>
    <property type="match status" value="1"/>
</dbReference>
<dbReference type="PANTHER" id="PTHR46889">
    <property type="entry name" value="TRANSPOSASE INSF FOR INSERTION SEQUENCE IS3B-RELATED"/>
    <property type="match status" value="1"/>
</dbReference>
<accession>A0ABT9ZXG1</accession>
<reference evidence="2 3" key="1">
    <citation type="submission" date="2023-07" db="EMBL/GenBank/DDBJ databases">
        <title>Genomic Encyclopedia of Type Strains, Phase IV (KMG-IV): sequencing the most valuable type-strain genomes for metagenomic binning, comparative biology and taxonomic classification.</title>
        <authorList>
            <person name="Goeker M."/>
        </authorList>
    </citation>
    <scope>NUCLEOTIDE SEQUENCE [LARGE SCALE GENOMIC DNA]</scope>
    <source>
        <strain evidence="2 3">DSM 9768</strain>
    </source>
</reference>
<comment type="caution">
    <text evidence="2">The sequence shown here is derived from an EMBL/GenBank/DDBJ whole genome shotgun (WGS) entry which is preliminary data.</text>
</comment>
<evidence type="ECO:0000313" key="2">
    <source>
        <dbReference type="EMBL" id="MDQ0255635.1"/>
    </source>
</evidence>
<protein>
    <submittedName>
        <fullName evidence="2">Transposase InsO family protein</fullName>
    </submittedName>
</protein>
<dbReference type="Pfam" id="PF13333">
    <property type="entry name" value="rve_2"/>
    <property type="match status" value="1"/>
</dbReference>
<name>A0ABT9ZXG1_9BACI</name>
<dbReference type="InterPro" id="IPR012337">
    <property type="entry name" value="RNaseH-like_sf"/>
</dbReference>
<evidence type="ECO:0000259" key="1">
    <source>
        <dbReference type="PROSITE" id="PS50994"/>
    </source>
</evidence>
<dbReference type="PROSITE" id="PS50994">
    <property type="entry name" value="INTEGRASE"/>
    <property type="match status" value="1"/>
</dbReference>
<dbReference type="EMBL" id="JAUSUG010000011">
    <property type="protein sequence ID" value="MDQ0255635.1"/>
    <property type="molecule type" value="Genomic_DNA"/>
</dbReference>
<dbReference type="InterPro" id="IPR001584">
    <property type="entry name" value="Integrase_cat-core"/>
</dbReference>